<name>A0A4S1XJ84_9SPHN</name>
<gene>
    <name evidence="3" type="ORF">E5A73_03115</name>
</gene>
<dbReference type="RefSeq" id="WP_135962307.1">
    <property type="nucleotide sequence ID" value="NZ_SRXT01000001.1"/>
</dbReference>
<evidence type="ECO:0000313" key="3">
    <source>
        <dbReference type="EMBL" id="TGX56107.1"/>
    </source>
</evidence>
<feature type="transmembrane region" description="Helical" evidence="2">
    <location>
        <begin position="65"/>
        <end position="83"/>
    </location>
</feature>
<accession>A0A4S1XJ84</accession>
<reference evidence="3 4" key="1">
    <citation type="submission" date="2019-04" db="EMBL/GenBank/DDBJ databases">
        <title>Sphingomonas psychrotolerans sp. nov., isolated from soil in the Tianshan Mountains, Xinjiang, China.</title>
        <authorList>
            <person name="Luo Y."/>
            <person name="Sheng H."/>
        </authorList>
    </citation>
    <scope>NUCLEOTIDE SEQUENCE [LARGE SCALE GENOMIC DNA]</scope>
    <source>
        <strain evidence="3 4">ZFGT-11</strain>
    </source>
</reference>
<evidence type="ECO:0000256" key="1">
    <source>
        <dbReference type="SAM" id="MobiDB-lite"/>
    </source>
</evidence>
<dbReference type="OrthoDB" id="7571914at2"/>
<dbReference type="AlphaFoldDB" id="A0A4S1XJ84"/>
<evidence type="ECO:0000313" key="4">
    <source>
        <dbReference type="Proteomes" id="UP000306147"/>
    </source>
</evidence>
<feature type="compositionally biased region" description="Basic residues" evidence="1">
    <location>
        <begin position="104"/>
        <end position="115"/>
    </location>
</feature>
<comment type="caution">
    <text evidence="3">The sequence shown here is derived from an EMBL/GenBank/DDBJ whole genome shotgun (WGS) entry which is preliminary data.</text>
</comment>
<keyword evidence="4" id="KW-1185">Reference proteome</keyword>
<organism evidence="3 4">
    <name type="scientific">Sphingomonas gei</name>
    <dbReference type="NCBI Taxonomy" id="1395960"/>
    <lineage>
        <taxon>Bacteria</taxon>
        <taxon>Pseudomonadati</taxon>
        <taxon>Pseudomonadota</taxon>
        <taxon>Alphaproteobacteria</taxon>
        <taxon>Sphingomonadales</taxon>
        <taxon>Sphingomonadaceae</taxon>
        <taxon>Sphingomonas</taxon>
    </lineage>
</organism>
<dbReference type="Proteomes" id="UP000306147">
    <property type="component" value="Unassembled WGS sequence"/>
</dbReference>
<dbReference type="EMBL" id="SRXT01000001">
    <property type="protein sequence ID" value="TGX56107.1"/>
    <property type="molecule type" value="Genomic_DNA"/>
</dbReference>
<protein>
    <submittedName>
        <fullName evidence="3">DUF3618 domain-containing protein</fullName>
    </submittedName>
</protein>
<feature type="region of interest" description="Disordered" evidence="1">
    <location>
        <begin position="90"/>
        <end position="115"/>
    </location>
</feature>
<sequence>MSTDPDLLAAKAQAQLARTRLFATLGEVQERLKPANLAQNAVESATQGIAATAQKGAEAVRNRPIASAAVAGAVGLFLARGWIGKLLRRRNETAPVPDGLNRKTQAKSAKKGRST</sequence>
<keyword evidence="2" id="KW-0812">Transmembrane</keyword>
<keyword evidence="2" id="KW-1133">Transmembrane helix</keyword>
<keyword evidence="2" id="KW-0472">Membrane</keyword>
<evidence type="ECO:0000256" key="2">
    <source>
        <dbReference type="SAM" id="Phobius"/>
    </source>
</evidence>
<proteinExistence type="predicted"/>